<dbReference type="SMART" id="SM00149">
    <property type="entry name" value="PLCYc"/>
    <property type="match status" value="1"/>
</dbReference>
<proteinExistence type="predicted"/>
<dbReference type="Pfam" id="PF08703">
    <property type="entry name" value="PLC-beta_C"/>
    <property type="match status" value="1"/>
</dbReference>
<evidence type="ECO:0000313" key="19">
    <source>
        <dbReference type="Ensembl" id="ENSAOWP00000009694.1"/>
    </source>
</evidence>
<dbReference type="Pfam" id="PF00387">
    <property type="entry name" value="PI-PLC-Y"/>
    <property type="match status" value="1"/>
</dbReference>
<feature type="coiled-coil region" evidence="15">
    <location>
        <begin position="872"/>
        <end position="899"/>
    </location>
</feature>
<dbReference type="CDD" id="cd16209">
    <property type="entry name" value="EFh_PI-PLCbeta2"/>
    <property type="match status" value="1"/>
</dbReference>
<evidence type="ECO:0000256" key="8">
    <source>
        <dbReference type="ARBA" id="ARBA00023224"/>
    </source>
</evidence>
<dbReference type="Gene3D" id="2.30.29.240">
    <property type="match status" value="1"/>
</dbReference>
<name>A0A8B9PGF5_APTOW</name>
<dbReference type="GO" id="GO:0005737">
    <property type="term" value="C:cytoplasm"/>
    <property type="evidence" value="ECO:0007669"/>
    <property type="project" value="TreeGrafter"/>
</dbReference>
<evidence type="ECO:0000256" key="11">
    <source>
        <dbReference type="ARBA" id="ARBA00062585"/>
    </source>
</evidence>
<dbReference type="PROSITE" id="PS50008">
    <property type="entry name" value="PIPLC_Y_DOMAIN"/>
    <property type="match status" value="1"/>
</dbReference>
<comment type="subunit">
    <text evidence="11">Interacts with RAC1. Forms a complex composed of at least WDR26, a G-beta:gamma unit, and PLCB2.</text>
</comment>
<dbReference type="PRINTS" id="PR00390">
    <property type="entry name" value="PHPHLIPASEC"/>
</dbReference>
<feature type="binding site" evidence="14">
    <location>
        <position position="408"/>
    </location>
    <ligand>
        <name>Ca(2+)</name>
        <dbReference type="ChEBI" id="CHEBI:29108"/>
    </ligand>
</feature>
<dbReference type="PIRSF" id="PIRSF000956">
    <property type="entry name" value="PLC-beta"/>
    <property type="match status" value="1"/>
</dbReference>
<dbReference type="Pfam" id="PF00388">
    <property type="entry name" value="PI-PLC-X"/>
    <property type="match status" value="1"/>
</dbReference>
<dbReference type="InterPro" id="IPR037862">
    <property type="entry name" value="PLC-beta_PH"/>
</dbReference>
<dbReference type="InterPro" id="IPR000008">
    <property type="entry name" value="C2_dom"/>
</dbReference>
<feature type="binding site" evidence="14">
    <location>
        <position position="359"/>
    </location>
    <ligand>
        <name>Ca(2+)</name>
        <dbReference type="ChEBI" id="CHEBI:29108"/>
    </ligand>
</feature>
<dbReference type="Pfam" id="PF00168">
    <property type="entry name" value="C2"/>
    <property type="match status" value="1"/>
</dbReference>
<dbReference type="Gene3D" id="2.60.40.150">
    <property type="entry name" value="C2 domain"/>
    <property type="match status" value="1"/>
</dbReference>
<feature type="binding site" evidence="14">
    <location>
        <position position="328"/>
    </location>
    <ligand>
        <name>Ca(2+)</name>
        <dbReference type="ChEBI" id="CHEBI:29108"/>
    </ligand>
</feature>
<dbReference type="InterPro" id="IPR016280">
    <property type="entry name" value="PLC-beta"/>
</dbReference>
<evidence type="ECO:0000256" key="3">
    <source>
        <dbReference type="ARBA" id="ARBA00022801"/>
    </source>
</evidence>
<dbReference type="Gene3D" id="1.20.1230.10">
    <property type="entry name" value="Phospholipase C beta, distal C-terminal domain"/>
    <property type="match status" value="1"/>
</dbReference>
<comment type="catalytic activity">
    <reaction evidence="10">
        <text>a 1,2-diacyl-sn-glycero-3-phospho-(1D-myo-inositol) + H2O = 1D-myo-inositol 1-phosphate + a 1,2-diacyl-sn-glycerol + H(+)</text>
        <dbReference type="Rhea" id="RHEA:43484"/>
        <dbReference type="ChEBI" id="CHEBI:15377"/>
        <dbReference type="ChEBI" id="CHEBI:15378"/>
        <dbReference type="ChEBI" id="CHEBI:17815"/>
        <dbReference type="ChEBI" id="CHEBI:57880"/>
        <dbReference type="ChEBI" id="CHEBI:58433"/>
    </reaction>
    <physiologicalReaction direction="left-to-right" evidence="10">
        <dbReference type="Rhea" id="RHEA:43485"/>
    </physiologicalReaction>
</comment>
<feature type="active site" evidence="13">
    <location>
        <position position="327"/>
    </location>
</feature>
<evidence type="ECO:0000256" key="12">
    <source>
        <dbReference type="PIRNR" id="PIRNR000956"/>
    </source>
</evidence>
<keyword evidence="20" id="KW-1185">Reference proteome</keyword>
<feature type="domain" description="PI-PLC Y-box" evidence="18">
    <location>
        <begin position="544"/>
        <end position="660"/>
    </location>
</feature>
<feature type="coiled-coil region" evidence="15">
    <location>
        <begin position="1086"/>
        <end position="1113"/>
    </location>
</feature>
<dbReference type="SUPFAM" id="SSF47473">
    <property type="entry name" value="EF-hand"/>
    <property type="match status" value="1"/>
</dbReference>
<dbReference type="Gene3D" id="1.10.238.10">
    <property type="entry name" value="EF-hand"/>
    <property type="match status" value="1"/>
</dbReference>
<dbReference type="CDD" id="cd13361">
    <property type="entry name" value="PH_PLC_beta"/>
    <property type="match status" value="1"/>
</dbReference>
<dbReference type="PANTHER" id="PTHR10336">
    <property type="entry name" value="PHOSPHOINOSITIDE-SPECIFIC PHOSPHOLIPASE C FAMILY PROTEIN"/>
    <property type="match status" value="1"/>
</dbReference>
<dbReference type="PROSITE" id="PS50007">
    <property type="entry name" value="PIPLC_X_DOMAIN"/>
    <property type="match status" value="1"/>
</dbReference>
<reference evidence="19" key="2">
    <citation type="submission" date="2025-09" db="UniProtKB">
        <authorList>
            <consortium name="Ensembl"/>
        </authorList>
    </citation>
    <scope>IDENTIFICATION</scope>
</reference>
<feature type="active site" evidence="13">
    <location>
        <position position="374"/>
    </location>
</feature>
<dbReference type="SUPFAM" id="SSF49562">
    <property type="entry name" value="C2 domain (Calcium/lipid-binding domain, CaLB)"/>
    <property type="match status" value="1"/>
</dbReference>
<keyword evidence="8 12" id="KW-0807">Transducer</keyword>
<evidence type="ECO:0000259" key="17">
    <source>
        <dbReference type="PROSITE" id="PS50004"/>
    </source>
</evidence>
<dbReference type="FunFam" id="2.60.40.150:FF:000105">
    <property type="entry name" value="1-phosphatidylinositol 4,5-bisphosphate phosphodiesterase"/>
    <property type="match status" value="1"/>
</dbReference>
<dbReference type="InterPro" id="IPR042531">
    <property type="entry name" value="PLC-beta_C_sf"/>
</dbReference>
<dbReference type="InterPro" id="IPR001711">
    <property type="entry name" value="PLipase_C_Pinositol-sp_Y"/>
</dbReference>
<accession>A0A8B9PGF5</accession>
<dbReference type="Proteomes" id="UP000694424">
    <property type="component" value="Unplaced"/>
</dbReference>
<dbReference type="InterPro" id="IPR053945">
    <property type="entry name" value="PLCB1-4-like_EFh"/>
</dbReference>
<reference evidence="19" key="1">
    <citation type="submission" date="2025-08" db="UniProtKB">
        <authorList>
            <consortium name="Ensembl"/>
        </authorList>
    </citation>
    <scope>IDENTIFICATION</scope>
</reference>
<evidence type="ECO:0000256" key="2">
    <source>
        <dbReference type="ARBA" id="ARBA00022723"/>
    </source>
</evidence>
<feature type="domain" description="C2" evidence="17">
    <location>
        <begin position="660"/>
        <end position="788"/>
    </location>
</feature>
<dbReference type="Pfam" id="PF22631">
    <property type="entry name" value="PLCB1-4-like_EFh"/>
    <property type="match status" value="1"/>
</dbReference>
<dbReference type="InterPro" id="IPR011992">
    <property type="entry name" value="EF-hand-dom_pair"/>
</dbReference>
<dbReference type="GO" id="GO:0046488">
    <property type="term" value="P:phosphatidylinositol metabolic process"/>
    <property type="evidence" value="ECO:0007669"/>
    <property type="project" value="TreeGrafter"/>
</dbReference>
<keyword evidence="5 12" id="KW-0442">Lipid degradation</keyword>
<dbReference type="SUPFAM" id="SSF69989">
    <property type="entry name" value="C-terminal domain of PLC-beta"/>
    <property type="match status" value="1"/>
</dbReference>
<evidence type="ECO:0000256" key="9">
    <source>
        <dbReference type="ARBA" id="ARBA00023674"/>
    </source>
</evidence>
<dbReference type="InterPro" id="IPR014815">
    <property type="entry name" value="PLC-beta_C"/>
</dbReference>
<protein>
    <recommendedName>
        <fullName evidence="12">1-phosphatidylinositol 4,5-bisphosphate phosphodiesterase</fullName>
        <ecNumber evidence="12">3.1.4.11</ecNumber>
    </recommendedName>
</protein>
<dbReference type="CDD" id="cd00275">
    <property type="entry name" value="C2_PLC_like"/>
    <property type="match status" value="1"/>
</dbReference>
<dbReference type="InterPro" id="IPR000909">
    <property type="entry name" value="PLipase_C_PInositol-sp_X_dom"/>
</dbReference>
<dbReference type="GO" id="GO:0004435">
    <property type="term" value="F:phosphatidylinositol-4,5-bisphosphate phospholipase C activity"/>
    <property type="evidence" value="ECO:0007669"/>
    <property type="project" value="UniProtKB-UniRule"/>
</dbReference>
<dbReference type="CDD" id="cd08624">
    <property type="entry name" value="PI-PLCc_beta2"/>
    <property type="match status" value="1"/>
</dbReference>
<dbReference type="GO" id="GO:0016042">
    <property type="term" value="P:lipid catabolic process"/>
    <property type="evidence" value="ECO:0007669"/>
    <property type="project" value="UniProtKB-KW"/>
</dbReference>
<keyword evidence="1" id="KW-0597">Phosphoprotein</keyword>
<evidence type="ECO:0000256" key="14">
    <source>
        <dbReference type="PIRSR" id="PIRSR000956-2"/>
    </source>
</evidence>
<evidence type="ECO:0000259" key="18">
    <source>
        <dbReference type="PROSITE" id="PS50008"/>
    </source>
</evidence>
<evidence type="ECO:0000256" key="15">
    <source>
        <dbReference type="SAM" id="Coils"/>
    </source>
</evidence>
<dbReference type="FunFam" id="2.30.29.240:FF:000002">
    <property type="entry name" value="1-phosphatidylinositol 4,5-bisphosphate phosphodiesterase"/>
    <property type="match status" value="1"/>
</dbReference>
<evidence type="ECO:0000256" key="10">
    <source>
        <dbReference type="ARBA" id="ARBA00023726"/>
    </source>
</evidence>
<dbReference type="SMART" id="SM00239">
    <property type="entry name" value="C2"/>
    <property type="match status" value="1"/>
</dbReference>
<dbReference type="AlphaFoldDB" id="A0A8B9PGF5"/>
<comment type="catalytic activity">
    <reaction evidence="9">
        <text>a 1,2-diacyl-sn-glycero-3-phospho-(1D-myo-inositol-4,5-bisphosphate) + H2O = 1D-myo-inositol 1,4,5-trisphosphate + a 1,2-diacyl-sn-glycerol + H(+)</text>
        <dbReference type="Rhea" id="RHEA:33179"/>
        <dbReference type="ChEBI" id="CHEBI:15377"/>
        <dbReference type="ChEBI" id="CHEBI:15378"/>
        <dbReference type="ChEBI" id="CHEBI:17815"/>
        <dbReference type="ChEBI" id="CHEBI:58456"/>
        <dbReference type="ChEBI" id="CHEBI:203600"/>
        <dbReference type="EC" id="3.1.4.11"/>
    </reaction>
    <physiologicalReaction direction="left-to-right" evidence="9">
        <dbReference type="Rhea" id="RHEA:33180"/>
    </physiologicalReaction>
</comment>
<dbReference type="SUPFAM" id="SSF50729">
    <property type="entry name" value="PH domain-like"/>
    <property type="match status" value="1"/>
</dbReference>
<dbReference type="InterPro" id="IPR035892">
    <property type="entry name" value="C2_domain_sf"/>
</dbReference>
<dbReference type="GO" id="GO:0051209">
    <property type="term" value="P:release of sequestered calcium ion into cytosol"/>
    <property type="evidence" value="ECO:0007669"/>
    <property type="project" value="TreeGrafter"/>
</dbReference>
<evidence type="ECO:0000256" key="7">
    <source>
        <dbReference type="ARBA" id="ARBA00023098"/>
    </source>
</evidence>
<evidence type="ECO:0000256" key="16">
    <source>
        <dbReference type="SAM" id="MobiDB-lite"/>
    </source>
</evidence>
<dbReference type="SMART" id="SM00148">
    <property type="entry name" value="PLCXc"/>
    <property type="match status" value="1"/>
</dbReference>
<dbReference type="FunFam" id="1.10.238.10:FF:000024">
    <property type="entry name" value="1-phosphatidylinositol 4,5-bisphosphate phosphodiesterase"/>
    <property type="match status" value="1"/>
</dbReference>
<keyword evidence="7 12" id="KW-0443">Lipid metabolism</keyword>
<dbReference type="PROSITE" id="PS50004">
    <property type="entry name" value="C2"/>
    <property type="match status" value="1"/>
</dbReference>
<comment type="cofactor">
    <cofactor evidence="14">
        <name>Ca(2+)</name>
        <dbReference type="ChEBI" id="CHEBI:29108"/>
    </cofactor>
    <text evidence="14">Binds 1 Ca(2+) ion per subunit.</text>
</comment>
<dbReference type="GO" id="GO:0005509">
    <property type="term" value="F:calcium ion binding"/>
    <property type="evidence" value="ECO:0007669"/>
    <property type="project" value="UniProtKB-UniRule"/>
</dbReference>
<dbReference type="Gene3D" id="3.20.20.190">
    <property type="entry name" value="Phosphatidylinositol (PI) phosphodiesterase"/>
    <property type="match status" value="1"/>
</dbReference>
<evidence type="ECO:0000313" key="20">
    <source>
        <dbReference type="Proteomes" id="UP000694424"/>
    </source>
</evidence>
<dbReference type="InterPro" id="IPR017946">
    <property type="entry name" value="PLC-like_Pdiesterase_TIM-brl"/>
</dbReference>
<dbReference type="InterPro" id="IPR001192">
    <property type="entry name" value="PI-PLC_fam"/>
</dbReference>
<evidence type="ECO:0000256" key="1">
    <source>
        <dbReference type="ARBA" id="ARBA00022553"/>
    </source>
</evidence>
<keyword evidence="2 14" id="KW-0479">Metal-binding</keyword>
<dbReference type="PANTHER" id="PTHR10336:SF10">
    <property type="entry name" value="1-PHOSPHATIDYLINOSITOL 4,5-BISPHOSPHATE PHOSPHODIESTERASE BETA-2"/>
    <property type="match status" value="1"/>
</dbReference>
<dbReference type="Ensembl" id="ENSAOWT00000011005.1">
    <property type="protein sequence ID" value="ENSAOWP00000009694.1"/>
    <property type="gene ID" value="ENSAOWG00000006560.1"/>
</dbReference>
<evidence type="ECO:0000256" key="4">
    <source>
        <dbReference type="ARBA" id="ARBA00022837"/>
    </source>
</evidence>
<evidence type="ECO:0000256" key="5">
    <source>
        <dbReference type="ARBA" id="ARBA00022963"/>
    </source>
</evidence>
<dbReference type="Pfam" id="PF17787">
    <property type="entry name" value="PH_14"/>
    <property type="match status" value="1"/>
</dbReference>
<evidence type="ECO:0000256" key="13">
    <source>
        <dbReference type="PIRSR" id="PIRSR000956-1"/>
    </source>
</evidence>
<keyword evidence="6 15" id="KW-0175">Coiled coil</keyword>
<dbReference type="InterPro" id="IPR046969">
    <property type="entry name" value="PLCbeta2_EF"/>
</dbReference>
<dbReference type="EC" id="3.1.4.11" evidence="12"/>
<dbReference type="GO" id="GO:0007186">
    <property type="term" value="P:G protein-coupled receptor signaling pathway"/>
    <property type="evidence" value="ECO:0007669"/>
    <property type="project" value="TreeGrafter"/>
</dbReference>
<feature type="region of interest" description="Disordered" evidence="16">
    <location>
        <begin position="466"/>
        <end position="497"/>
    </location>
</feature>
<dbReference type="InterPro" id="IPR028403">
    <property type="entry name" value="PLC-beta2_cat"/>
</dbReference>
<dbReference type="GO" id="GO:0048015">
    <property type="term" value="P:phosphatidylinositol-mediated signaling"/>
    <property type="evidence" value="ECO:0007669"/>
    <property type="project" value="TreeGrafter"/>
</dbReference>
<sequence length="1177" mass="134807">MSMLTPILQPPEVKEYLSKGERFIKWDDETASASPVILRVDPKGFYLYWTYQNKEMEILDITSIRDTRVGRFAKIPKCQKLREVFNLDYPHSTFLLKTLTVVSGPDMVDLTFHNFVSYKENVGKSWAEDIMAIVRNPLTYNASRYTFLEKILVKLKMQLNAEGKIPVRNIFQMFPADRKRVEAALSACHLPKGKNDAINPEDFPETVYKTFLMNLCPRPEIDEIFTSHHLKAKPYMTKEHLAKFINKKQRDSRLNDILFPPAKPEQVQSLIEKYEPSGINIQRGQLSPEGMVWFLCGPENNVIALDKLVLYQDMTQPLSHYFINSSHNTYLTAGQFSGISSPEMYRQTLLAGCRCVELDCWKGRPPDEEPIITHGFTMTTEILFKDAIEAIAESAFKTSLYPVILSFENHVDSPKQQAKMAEYCRTIFGNMLLTEPLEKYPLKPGVPLPSPQDLLGKILIKNKKNQSISGKRQNSLKKGRNVEPEITEQPAPMDGEDTVWAGDVAEEEPEEEEEQLGNLDEEEIKKMQSDEGTAGLEVTAYEEMSSLVNYVQPIKFDSFEVSSQKNRSYVISSFTELKAYDLLTKFPLQFVEYNKRQMSRIYPKGTRMDSSNYMPQMFWNVGCQMVALNFQTMDVPMQQNMALFEFNGQCGYLLKHEFLRRPDKQFDPFSVDRIDVVVASTLSVTILSGQFLSDRSVKTYVEVELFGLPRDTKRKYRTKLTSTANSINPVWKEEAFVFEKIMMPELASLKIVAWEEGGKFIGHRVIPVIAVHSGYHHVCLRSESNMPLTMPSLFVYLEIKDYVPDAWADLTIALSNPIKFFSLQDKKSVKLKDGSVKVTGPLPSPQVSQNNSLSLYSILEPQTASLEELQQMKLFLKLLKKQEKELKELERRGSKRKDELLQRYSALFSEPICHGGKKRMIYPGKTQKKKRNMCESMTTDDLGTWANPVETAESIDSRVLELRDRLEMDLIQLGEEHHDGIRKKKEQHATEQVTKIIELAKEKQTAELKSLKESNIKEIKKKLEAKRVDRIQTMMRNTSDKAAQERYWSRCCWAFSMQSTSSAVPGREQRYTTVSVIIGKLFKAAKQLQQEALMEYKEKLKSLNMEVQEVVKNYAKAVFPGEPEIEKEAVLSTTEEEQGSAEQLEEKIPVAEVSRLTIAMAEPSGAEAAVEIEESRF</sequence>
<keyword evidence="3 12" id="KW-0378">Hydrolase</keyword>
<dbReference type="SUPFAM" id="SSF51695">
    <property type="entry name" value="PLC-like phosphodiesterases"/>
    <property type="match status" value="1"/>
</dbReference>
<keyword evidence="4 14" id="KW-0106">Calcium</keyword>
<organism evidence="19 20">
    <name type="scientific">Apteryx owenii</name>
    <name type="common">Little spotted kiwi</name>
    <dbReference type="NCBI Taxonomy" id="8824"/>
    <lineage>
        <taxon>Eukaryota</taxon>
        <taxon>Metazoa</taxon>
        <taxon>Chordata</taxon>
        <taxon>Craniata</taxon>
        <taxon>Vertebrata</taxon>
        <taxon>Euteleostomi</taxon>
        <taxon>Archelosauria</taxon>
        <taxon>Archosauria</taxon>
        <taxon>Dinosauria</taxon>
        <taxon>Saurischia</taxon>
        <taxon>Theropoda</taxon>
        <taxon>Coelurosauria</taxon>
        <taxon>Aves</taxon>
        <taxon>Palaeognathae</taxon>
        <taxon>Apterygiformes</taxon>
        <taxon>Apterygidae</taxon>
        <taxon>Apteryx</taxon>
    </lineage>
</organism>
<evidence type="ECO:0000256" key="6">
    <source>
        <dbReference type="ARBA" id="ARBA00023054"/>
    </source>
</evidence>
<feature type="binding site" evidence="14">
    <location>
        <position position="357"/>
    </location>
    <ligand>
        <name>Ca(2+)</name>
        <dbReference type="ChEBI" id="CHEBI:29108"/>
    </ligand>
</feature>